<dbReference type="Proteomes" id="UP001497512">
    <property type="component" value="Chromosome 13"/>
</dbReference>
<evidence type="ECO:0000256" key="1">
    <source>
        <dbReference type="SAM" id="MobiDB-lite"/>
    </source>
</evidence>
<dbReference type="EMBL" id="OZ019905">
    <property type="protein sequence ID" value="CAK9201760.1"/>
    <property type="molecule type" value="Genomic_DNA"/>
</dbReference>
<proteinExistence type="predicted"/>
<reference evidence="2" key="1">
    <citation type="submission" date="2024-02" db="EMBL/GenBank/DDBJ databases">
        <authorList>
            <consortium name="ELIXIR-Norway"/>
            <consortium name="Elixir Norway"/>
        </authorList>
    </citation>
    <scope>NUCLEOTIDE SEQUENCE</scope>
</reference>
<gene>
    <name evidence="2" type="ORF">CSSPTR1EN2_LOCUS6068</name>
</gene>
<sequence>MPQNVGPNHNYMVLSLSLTGVPTDASEGTGGCGNSGAAQREAATLGAVGGSGVDRDRGEILQPTKAENRELSGCSAPFTALVLAVRWLDRDSRQPA</sequence>
<evidence type="ECO:0000313" key="3">
    <source>
        <dbReference type="Proteomes" id="UP001497512"/>
    </source>
</evidence>
<protein>
    <submittedName>
        <fullName evidence="2">Uncharacterized protein</fullName>
    </submittedName>
</protein>
<feature type="region of interest" description="Disordered" evidence="1">
    <location>
        <begin position="24"/>
        <end position="57"/>
    </location>
</feature>
<name>A0ABP0TPG1_9BRYO</name>
<keyword evidence="3" id="KW-1185">Reference proteome</keyword>
<organism evidence="2 3">
    <name type="scientific">Sphagnum troendelagicum</name>
    <dbReference type="NCBI Taxonomy" id="128251"/>
    <lineage>
        <taxon>Eukaryota</taxon>
        <taxon>Viridiplantae</taxon>
        <taxon>Streptophyta</taxon>
        <taxon>Embryophyta</taxon>
        <taxon>Bryophyta</taxon>
        <taxon>Sphagnophytina</taxon>
        <taxon>Sphagnopsida</taxon>
        <taxon>Sphagnales</taxon>
        <taxon>Sphagnaceae</taxon>
        <taxon>Sphagnum</taxon>
    </lineage>
</organism>
<accession>A0ABP0TPG1</accession>
<evidence type="ECO:0000313" key="2">
    <source>
        <dbReference type="EMBL" id="CAK9201760.1"/>
    </source>
</evidence>